<evidence type="ECO:0000256" key="2">
    <source>
        <dbReference type="ARBA" id="ARBA00004496"/>
    </source>
</evidence>
<protein>
    <recommendedName>
        <fullName evidence="3">16S rRNA (cytosine(967)-C(5))-methyltransferase</fullName>
        <ecNumber evidence="3">2.1.1.176</ecNumber>
    </recommendedName>
    <alternativeName>
        <fullName evidence="10">16S rRNA m5C967 methyltransferase</fullName>
    </alternativeName>
    <alternativeName>
        <fullName evidence="11">rRNA (cytosine-C(5)-)-methyltransferase RsmB</fullName>
    </alternativeName>
</protein>
<dbReference type="FunFam" id="3.40.50.150:FF:000022">
    <property type="entry name" value="Ribosomal RNA small subunit methyltransferase B"/>
    <property type="match status" value="1"/>
</dbReference>
<dbReference type="NCBIfam" id="TIGR00563">
    <property type="entry name" value="rsmB"/>
    <property type="match status" value="1"/>
</dbReference>
<dbReference type="Pfam" id="PF22458">
    <property type="entry name" value="RsmF-B_ferredox"/>
    <property type="match status" value="1"/>
</dbReference>
<dbReference type="NCBIfam" id="NF011494">
    <property type="entry name" value="PRK14902.1"/>
    <property type="match status" value="1"/>
</dbReference>
<dbReference type="SUPFAM" id="SSF53335">
    <property type="entry name" value="S-adenosyl-L-methionine-dependent methyltransferases"/>
    <property type="match status" value="1"/>
</dbReference>
<evidence type="ECO:0000256" key="10">
    <source>
        <dbReference type="ARBA" id="ARBA00030399"/>
    </source>
</evidence>
<reference evidence="15 16" key="1">
    <citation type="submission" date="2015-09" db="EMBL/GenBank/DDBJ databases">
        <authorList>
            <consortium name="Pathogen Informatics"/>
        </authorList>
    </citation>
    <scope>NUCLEOTIDE SEQUENCE [LARGE SCALE GENOMIC DNA]</scope>
    <source>
        <strain evidence="15 16">2789STDY5834876</strain>
    </source>
</reference>
<proteinExistence type="inferred from homology"/>
<dbReference type="AlphaFoldDB" id="A0A173ZS03"/>
<dbReference type="CDD" id="cd02440">
    <property type="entry name" value="AdoMet_MTases"/>
    <property type="match status" value="1"/>
</dbReference>
<comment type="catalytic activity">
    <reaction evidence="12">
        <text>cytidine(967) in 16S rRNA + S-adenosyl-L-methionine = 5-methylcytidine(967) in 16S rRNA + S-adenosyl-L-homocysteine + H(+)</text>
        <dbReference type="Rhea" id="RHEA:42748"/>
        <dbReference type="Rhea" id="RHEA-COMP:10219"/>
        <dbReference type="Rhea" id="RHEA-COMP:10220"/>
        <dbReference type="ChEBI" id="CHEBI:15378"/>
        <dbReference type="ChEBI" id="CHEBI:57856"/>
        <dbReference type="ChEBI" id="CHEBI:59789"/>
        <dbReference type="ChEBI" id="CHEBI:74483"/>
        <dbReference type="ChEBI" id="CHEBI:82748"/>
        <dbReference type="EC" id="2.1.1.176"/>
    </reaction>
</comment>
<feature type="domain" description="SAM-dependent MTase RsmB/NOP-type" evidence="14">
    <location>
        <begin position="172"/>
        <end position="448"/>
    </location>
</feature>
<organism evidence="15 16">
    <name type="scientific">Faecalicatena contorta</name>
    <dbReference type="NCBI Taxonomy" id="39482"/>
    <lineage>
        <taxon>Bacteria</taxon>
        <taxon>Bacillati</taxon>
        <taxon>Bacillota</taxon>
        <taxon>Clostridia</taxon>
        <taxon>Lachnospirales</taxon>
        <taxon>Lachnospiraceae</taxon>
        <taxon>Faecalicatena</taxon>
    </lineage>
</organism>
<evidence type="ECO:0000313" key="15">
    <source>
        <dbReference type="EMBL" id="CUN78360.1"/>
    </source>
</evidence>
<dbReference type="EC" id="2.1.1.176" evidence="3"/>
<dbReference type="InterPro" id="IPR004573">
    <property type="entry name" value="rRNA_ssu_MeTfrase_B"/>
</dbReference>
<dbReference type="RefSeq" id="WP_055150683.1">
    <property type="nucleotide sequence ID" value="NZ_CYZU01000003.1"/>
</dbReference>
<dbReference type="EMBL" id="CYZU01000003">
    <property type="protein sequence ID" value="CUN78360.1"/>
    <property type="molecule type" value="Genomic_DNA"/>
</dbReference>
<dbReference type="InterPro" id="IPR049560">
    <property type="entry name" value="MeTrfase_RsmB-F_NOP2_cat"/>
</dbReference>
<dbReference type="InterPro" id="IPR054728">
    <property type="entry name" value="RsmB-like_ferredoxin"/>
</dbReference>
<keyword evidence="5" id="KW-0698">rRNA processing</keyword>
<evidence type="ECO:0000256" key="8">
    <source>
        <dbReference type="ARBA" id="ARBA00022691"/>
    </source>
</evidence>
<evidence type="ECO:0000256" key="6">
    <source>
        <dbReference type="ARBA" id="ARBA00022603"/>
    </source>
</evidence>
<comment type="similarity">
    <text evidence="13">Belongs to the class I-like SAM-binding methyltransferase superfamily. RsmB/NOP family.</text>
</comment>
<dbReference type="InterPro" id="IPR006027">
    <property type="entry name" value="NusB_RsmB_TIM44"/>
</dbReference>
<evidence type="ECO:0000256" key="13">
    <source>
        <dbReference type="PROSITE-ProRule" id="PRU01023"/>
    </source>
</evidence>
<dbReference type="PRINTS" id="PR02008">
    <property type="entry name" value="RCMTFAMILY"/>
</dbReference>
<dbReference type="Gene3D" id="3.30.70.1170">
    <property type="entry name" value="Sun protein, domain 3"/>
    <property type="match status" value="1"/>
</dbReference>
<keyword evidence="6 13" id="KW-0489">Methyltransferase</keyword>
<dbReference type="SUPFAM" id="SSF48013">
    <property type="entry name" value="NusB-like"/>
    <property type="match status" value="1"/>
</dbReference>
<evidence type="ECO:0000256" key="11">
    <source>
        <dbReference type="ARBA" id="ARBA00031088"/>
    </source>
</evidence>
<dbReference type="Pfam" id="PF01029">
    <property type="entry name" value="NusB"/>
    <property type="match status" value="1"/>
</dbReference>
<dbReference type="GO" id="GO:0006355">
    <property type="term" value="P:regulation of DNA-templated transcription"/>
    <property type="evidence" value="ECO:0007669"/>
    <property type="project" value="InterPro"/>
</dbReference>
<dbReference type="InterPro" id="IPR035926">
    <property type="entry name" value="NusB-like_sf"/>
</dbReference>
<dbReference type="Gene3D" id="1.10.940.10">
    <property type="entry name" value="NusB-like"/>
    <property type="match status" value="1"/>
</dbReference>
<feature type="binding site" evidence="13">
    <location>
        <position position="286"/>
    </location>
    <ligand>
        <name>S-adenosyl-L-methionine</name>
        <dbReference type="ChEBI" id="CHEBI:59789"/>
    </ligand>
</feature>
<evidence type="ECO:0000256" key="9">
    <source>
        <dbReference type="ARBA" id="ARBA00022884"/>
    </source>
</evidence>
<dbReference type="GO" id="GO:0003723">
    <property type="term" value="F:RNA binding"/>
    <property type="evidence" value="ECO:0007669"/>
    <property type="project" value="UniProtKB-UniRule"/>
</dbReference>
<dbReference type="GO" id="GO:0005737">
    <property type="term" value="C:cytoplasm"/>
    <property type="evidence" value="ECO:0007669"/>
    <property type="project" value="UniProtKB-SubCell"/>
</dbReference>
<evidence type="ECO:0000256" key="1">
    <source>
        <dbReference type="ARBA" id="ARBA00002724"/>
    </source>
</evidence>
<comment type="subcellular location">
    <subcellularLocation>
        <location evidence="2">Cytoplasm</location>
    </subcellularLocation>
</comment>
<evidence type="ECO:0000256" key="12">
    <source>
        <dbReference type="ARBA" id="ARBA00047283"/>
    </source>
</evidence>
<evidence type="ECO:0000259" key="14">
    <source>
        <dbReference type="PROSITE" id="PS51686"/>
    </source>
</evidence>
<keyword evidence="9 13" id="KW-0694">RNA-binding</keyword>
<feature type="active site" description="Nucleophile" evidence="13">
    <location>
        <position position="384"/>
    </location>
</feature>
<evidence type="ECO:0000256" key="4">
    <source>
        <dbReference type="ARBA" id="ARBA00022490"/>
    </source>
</evidence>
<dbReference type="OrthoDB" id="9810297at2"/>
<dbReference type="PANTHER" id="PTHR22807:SF53">
    <property type="entry name" value="RIBOSOMAL RNA SMALL SUBUNIT METHYLTRANSFERASE B-RELATED"/>
    <property type="match status" value="1"/>
</dbReference>
<dbReference type="Pfam" id="PF01189">
    <property type="entry name" value="Methyltr_RsmB-F"/>
    <property type="match status" value="1"/>
</dbReference>
<feature type="binding site" evidence="13">
    <location>
        <position position="313"/>
    </location>
    <ligand>
        <name>S-adenosyl-L-methionine</name>
        <dbReference type="ChEBI" id="CHEBI:59789"/>
    </ligand>
</feature>
<dbReference type="InterPro" id="IPR001678">
    <property type="entry name" value="MeTrfase_RsmB-F_NOP2_dom"/>
</dbReference>
<evidence type="ECO:0000256" key="7">
    <source>
        <dbReference type="ARBA" id="ARBA00022679"/>
    </source>
</evidence>
<dbReference type="Gene3D" id="3.40.50.150">
    <property type="entry name" value="Vaccinia Virus protein VP39"/>
    <property type="match status" value="1"/>
</dbReference>
<sequence>MAKPLSDREIVLGLLMDITEHDVYSHIALGNVLSKYQYLDKQERAFITRVTEGTLEHLIELDYILNQFSKVKVKKMKPVIRNILRSAVYQLKYMDSVPDSAVCNEAVKLAVKKGFAPLKGFVNGVLRSAARGIGAVEYPSGPVEALSIRYSMPEWILKKWLEEYDRETVEMMLADFQKEKPLTIRCNTSRCQPAELEARLEKEGVQAVGHPYLPYACRITGYDYLGDLESFREGLFAVQDVSSMLVGEIADPKPDDYIIDVCAAPGGKSIHLADRLAGTGHVEARDLTEYKTALIRENIDRMGMENISAVQMDASVQDASSVSKADIVIADLPCSGLGVLGKKTDLKYRVTEKQLEELVRLQRSILDVVCSYVKPGGVLIYSTCTINRTENQENVKWFLADHPDFAPEQMKESLGAELQSAVGEDGCLQLLPGVHDSDGFFIARLRKKGSA</sequence>
<keyword evidence="4" id="KW-0963">Cytoplasm</keyword>
<comment type="function">
    <text evidence="1">Specifically methylates the cytosine at position 967 (m5C967) of 16S rRNA.</text>
</comment>
<evidence type="ECO:0000256" key="5">
    <source>
        <dbReference type="ARBA" id="ARBA00022552"/>
    </source>
</evidence>
<keyword evidence="7 13" id="KW-0808">Transferase</keyword>
<evidence type="ECO:0000313" key="16">
    <source>
        <dbReference type="Proteomes" id="UP000095544"/>
    </source>
</evidence>
<accession>A0A173ZS03</accession>
<dbReference type="GO" id="GO:0008649">
    <property type="term" value="F:rRNA methyltransferase activity"/>
    <property type="evidence" value="ECO:0007669"/>
    <property type="project" value="InterPro"/>
</dbReference>
<feature type="binding site" evidence="13">
    <location>
        <begin position="262"/>
        <end position="268"/>
    </location>
    <ligand>
        <name>S-adenosyl-L-methionine</name>
        <dbReference type="ChEBI" id="CHEBI:59789"/>
    </ligand>
</feature>
<dbReference type="InterPro" id="IPR029063">
    <property type="entry name" value="SAM-dependent_MTases_sf"/>
</dbReference>
<dbReference type="InterPro" id="IPR023267">
    <property type="entry name" value="RCMT"/>
</dbReference>
<gene>
    <name evidence="15" type="primary">rsmB</name>
    <name evidence="15" type="ORF">ERS852491_00491</name>
</gene>
<dbReference type="PROSITE" id="PS51686">
    <property type="entry name" value="SAM_MT_RSMB_NOP"/>
    <property type="match status" value="1"/>
</dbReference>
<dbReference type="PANTHER" id="PTHR22807">
    <property type="entry name" value="NOP2 YEAST -RELATED NOL1/NOP2/FMU SUN DOMAIN-CONTAINING"/>
    <property type="match status" value="1"/>
</dbReference>
<name>A0A173ZS03_9FIRM</name>
<dbReference type="STRING" id="39482.ERS852491_00491"/>
<evidence type="ECO:0000256" key="3">
    <source>
        <dbReference type="ARBA" id="ARBA00012140"/>
    </source>
</evidence>
<dbReference type="Proteomes" id="UP000095544">
    <property type="component" value="Unassembled WGS sequence"/>
</dbReference>
<feature type="binding site" evidence="13">
    <location>
        <position position="331"/>
    </location>
    <ligand>
        <name>S-adenosyl-L-methionine</name>
        <dbReference type="ChEBI" id="CHEBI:59789"/>
    </ligand>
</feature>
<keyword evidence="8 13" id="KW-0949">S-adenosyl-L-methionine</keyword>